<feature type="chain" id="PRO_5040254063" description="Secreted protein" evidence="1">
    <location>
        <begin position="35"/>
        <end position="172"/>
    </location>
</feature>
<comment type="caution">
    <text evidence="2">The sequence shown here is derived from an EMBL/GenBank/DDBJ whole genome shotgun (WGS) entry which is preliminary data.</text>
</comment>
<dbReference type="EMBL" id="MU003805">
    <property type="protein sequence ID" value="KAF2719968.1"/>
    <property type="molecule type" value="Genomic_DNA"/>
</dbReference>
<feature type="signal peptide" evidence="1">
    <location>
        <begin position="1"/>
        <end position="34"/>
    </location>
</feature>
<proteinExistence type="predicted"/>
<dbReference type="Proteomes" id="UP000799441">
    <property type="component" value="Unassembled WGS sequence"/>
</dbReference>
<evidence type="ECO:0008006" key="4">
    <source>
        <dbReference type="Google" id="ProtNLM"/>
    </source>
</evidence>
<dbReference type="AlphaFoldDB" id="A0A9P4UNM8"/>
<organism evidence="2 3">
    <name type="scientific">Polychaeton citri CBS 116435</name>
    <dbReference type="NCBI Taxonomy" id="1314669"/>
    <lineage>
        <taxon>Eukaryota</taxon>
        <taxon>Fungi</taxon>
        <taxon>Dikarya</taxon>
        <taxon>Ascomycota</taxon>
        <taxon>Pezizomycotina</taxon>
        <taxon>Dothideomycetes</taxon>
        <taxon>Dothideomycetidae</taxon>
        <taxon>Capnodiales</taxon>
        <taxon>Capnodiaceae</taxon>
        <taxon>Polychaeton</taxon>
    </lineage>
</organism>
<protein>
    <recommendedName>
        <fullName evidence="4">Secreted protein</fullName>
    </recommendedName>
</protein>
<sequence>MLCCAMLCCTVPPAVVSVHLHCLTVWAGIDHTQAGEVATAAWRGYHWVRLCQPTRASNSLVRASLSSQACLIHSSQDTDRVPYLGIRYCIWQGQNTQRAPRHESPSWTGQPLPPANSFCTTTVGSVEYPCIIGKITQHRSDANSNMLHPKVFILADCPHPGLGIAGNRMTPL</sequence>
<evidence type="ECO:0000313" key="2">
    <source>
        <dbReference type="EMBL" id="KAF2719968.1"/>
    </source>
</evidence>
<evidence type="ECO:0000313" key="3">
    <source>
        <dbReference type="Proteomes" id="UP000799441"/>
    </source>
</evidence>
<gene>
    <name evidence="2" type="ORF">K431DRAFT_104224</name>
</gene>
<accession>A0A9P4UNM8</accession>
<evidence type="ECO:0000256" key="1">
    <source>
        <dbReference type="SAM" id="SignalP"/>
    </source>
</evidence>
<name>A0A9P4UNM8_9PEZI</name>
<keyword evidence="1" id="KW-0732">Signal</keyword>
<keyword evidence="3" id="KW-1185">Reference proteome</keyword>
<reference evidence="2" key="1">
    <citation type="journal article" date="2020" name="Stud. Mycol.">
        <title>101 Dothideomycetes genomes: a test case for predicting lifestyles and emergence of pathogens.</title>
        <authorList>
            <person name="Haridas S."/>
            <person name="Albert R."/>
            <person name="Binder M."/>
            <person name="Bloem J."/>
            <person name="Labutti K."/>
            <person name="Salamov A."/>
            <person name="Andreopoulos B."/>
            <person name="Baker S."/>
            <person name="Barry K."/>
            <person name="Bills G."/>
            <person name="Bluhm B."/>
            <person name="Cannon C."/>
            <person name="Castanera R."/>
            <person name="Culley D."/>
            <person name="Daum C."/>
            <person name="Ezra D."/>
            <person name="Gonzalez J."/>
            <person name="Henrissat B."/>
            <person name="Kuo A."/>
            <person name="Liang C."/>
            <person name="Lipzen A."/>
            <person name="Lutzoni F."/>
            <person name="Magnuson J."/>
            <person name="Mondo S."/>
            <person name="Nolan M."/>
            <person name="Ohm R."/>
            <person name="Pangilinan J."/>
            <person name="Park H.-J."/>
            <person name="Ramirez L."/>
            <person name="Alfaro M."/>
            <person name="Sun H."/>
            <person name="Tritt A."/>
            <person name="Yoshinaga Y."/>
            <person name="Zwiers L.-H."/>
            <person name="Turgeon B."/>
            <person name="Goodwin S."/>
            <person name="Spatafora J."/>
            <person name="Crous P."/>
            <person name="Grigoriev I."/>
        </authorList>
    </citation>
    <scope>NUCLEOTIDE SEQUENCE</scope>
    <source>
        <strain evidence="2">CBS 116435</strain>
    </source>
</reference>